<evidence type="ECO:0000313" key="2">
    <source>
        <dbReference type="Proteomes" id="UP000234345"/>
    </source>
</evidence>
<evidence type="ECO:0000313" key="1">
    <source>
        <dbReference type="EMBL" id="SOO23969.1"/>
    </source>
</evidence>
<organism evidence="1 2">
    <name type="scientific">Xanthomonas campestris pv. phaseoli</name>
    <dbReference type="NCBI Taxonomy" id="317013"/>
    <lineage>
        <taxon>Bacteria</taxon>
        <taxon>Pseudomonadati</taxon>
        <taxon>Pseudomonadota</taxon>
        <taxon>Gammaproteobacteria</taxon>
        <taxon>Lysobacterales</taxon>
        <taxon>Lysobacteraceae</taxon>
        <taxon>Xanthomonas</taxon>
    </lineage>
</organism>
<accession>A0A7Z7NGD1</accession>
<name>A0A7Z7NGD1_XANCH</name>
<dbReference type="AlphaFoldDB" id="A0A7Z7NGD1"/>
<reference evidence="1 2" key="1">
    <citation type="submission" date="2017-10" db="EMBL/GenBank/DDBJ databases">
        <authorList>
            <person name="Regsiter A."/>
            <person name="William W."/>
        </authorList>
    </citation>
    <scope>NUCLEOTIDE SEQUENCE [LARGE SCALE GENOMIC DNA]</scope>
    <source>
        <strain evidence="1 2">CFBP6991</strain>
    </source>
</reference>
<dbReference type="RefSeq" id="WP_099801849.1">
    <property type="nucleotide sequence ID" value="NZ_OCZC01000058.1"/>
</dbReference>
<comment type="caution">
    <text evidence="1">The sequence shown here is derived from an EMBL/GenBank/DDBJ whole genome shotgun (WGS) entry which is preliminary data.</text>
</comment>
<dbReference type="EMBL" id="OCZC01000058">
    <property type="protein sequence ID" value="SOO23969.1"/>
    <property type="molecule type" value="Genomic_DNA"/>
</dbReference>
<sequence length="129" mass="14218">MNDIGRVTHNYVSAHQRDRVHRASLYANEKRALVTDFNGAIPKGAVITSATWQTDDTSQCVMSLPVINGRQVQVQIAAQYTGHCRIRVDATLDNGEVYSAWHVIRVQPAPYFNSPGWVNGPSRLTAVAA</sequence>
<gene>
    <name evidence="1" type="ORF">XFF6991_310139</name>
</gene>
<dbReference type="Proteomes" id="UP000234345">
    <property type="component" value="Unassembled WGS sequence"/>
</dbReference>
<proteinExistence type="predicted"/>
<protein>
    <submittedName>
        <fullName evidence="1">Uncharacterized protein</fullName>
    </submittedName>
</protein>